<gene>
    <name evidence="2" type="ORF">KDL01_11680</name>
</gene>
<feature type="signal peptide" evidence="1">
    <location>
        <begin position="1"/>
        <end position="23"/>
    </location>
</feature>
<dbReference type="AlphaFoldDB" id="A0A941EMP3"/>
<evidence type="ECO:0000313" key="2">
    <source>
        <dbReference type="EMBL" id="MBR7833931.1"/>
    </source>
</evidence>
<keyword evidence="3" id="KW-1185">Reference proteome</keyword>
<comment type="caution">
    <text evidence="2">The sequence shown here is derived from an EMBL/GenBank/DDBJ whole genome shotgun (WGS) entry which is preliminary data.</text>
</comment>
<sequence length="121" mass="11698">MAGIARFALIPVALAAATVPAVAQAAAGGATSAAPLIGSVGSMRLYPFAGTQLDPLSHSVAATVAGVPLNSVGVSQVFSDGLPVRDLPGYSDVMNADSSAQAAGAAMLAHDAPEAAPAAMQ</sequence>
<accession>A0A941EMP3</accession>
<evidence type="ECO:0000256" key="1">
    <source>
        <dbReference type="SAM" id="SignalP"/>
    </source>
</evidence>
<dbReference type="EMBL" id="JAGSOG010000043">
    <property type="protein sequence ID" value="MBR7833931.1"/>
    <property type="molecule type" value="Genomic_DNA"/>
</dbReference>
<feature type="chain" id="PRO_5039534503" evidence="1">
    <location>
        <begin position="24"/>
        <end position="121"/>
    </location>
</feature>
<reference evidence="2" key="1">
    <citation type="submission" date="2021-04" db="EMBL/GenBank/DDBJ databases">
        <title>Genome based classification of Actinospica acidithermotolerans sp. nov., an actinobacterium isolated from an Indonesian hot spring.</title>
        <authorList>
            <person name="Kusuma A.B."/>
            <person name="Putra K.E."/>
            <person name="Nafisah S."/>
            <person name="Loh J."/>
            <person name="Nouioui I."/>
            <person name="Goodfellow M."/>
        </authorList>
    </citation>
    <scope>NUCLEOTIDE SEQUENCE</scope>
    <source>
        <strain evidence="2">CSCA 57</strain>
    </source>
</reference>
<organism evidence="2 3">
    <name type="scientific">Actinospica durhamensis</name>
    <dbReference type="NCBI Taxonomy" id="1508375"/>
    <lineage>
        <taxon>Bacteria</taxon>
        <taxon>Bacillati</taxon>
        <taxon>Actinomycetota</taxon>
        <taxon>Actinomycetes</taxon>
        <taxon>Catenulisporales</taxon>
        <taxon>Actinospicaceae</taxon>
        <taxon>Actinospica</taxon>
    </lineage>
</organism>
<dbReference type="RefSeq" id="WP_212528450.1">
    <property type="nucleotide sequence ID" value="NZ_JAGSOG010000043.1"/>
</dbReference>
<evidence type="ECO:0000313" key="3">
    <source>
        <dbReference type="Proteomes" id="UP000675781"/>
    </source>
</evidence>
<protein>
    <submittedName>
        <fullName evidence="2">Uncharacterized protein</fullName>
    </submittedName>
</protein>
<proteinExistence type="predicted"/>
<dbReference type="Proteomes" id="UP000675781">
    <property type="component" value="Unassembled WGS sequence"/>
</dbReference>
<keyword evidence="1" id="KW-0732">Signal</keyword>
<name>A0A941EMP3_9ACTN</name>